<comment type="caution">
    <text evidence="1">The sequence shown here is derived from an EMBL/GenBank/DDBJ whole genome shotgun (WGS) entry which is preliminary data.</text>
</comment>
<accession>A0A0V0S3J9</accession>
<proteinExistence type="predicted"/>
<dbReference type="OrthoDB" id="10512694at2759"/>
<gene>
    <name evidence="1" type="ORF">T07_5072</name>
</gene>
<sequence length="86" mass="9744">MLDADIAVESTSLDRLDELRGRADGEWNRFTTAQCCSTIAGKAYFLKLVSHRTWRNFSSLSLTFLPDQYKCGRLVDLHGQTTTVDE</sequence>
<reference evidence="1 2" key="1">
    <citation type="submission" date="2015-01" db="EMBL/GenBank/DDBJ databases">
        <title>Evolution of Trichinella species and genotypes.</title>
        <authorList>
            <person name="Korhonen P.K."/>
            <person name="Edoardo P."/>
            <person name="Giuseppe L.R."/>
            <person name="Gasser R.B."/>
        </authorList>
    </citation>
    <scope>NUCLEOTIDE SEQUENCE [LARGE SCALE GENOMIC DNA]</scope>
    <source>
        <strain evidence="1">ISS37</strain>
    </source>
</reference>
<name>A0A0V0S3J9_9BILA</name>
<dbReference type="AlphaFoldDB" id="A0A0V0S3J9"/>
<protein>
    <submittedName>
        <fullName evidence="1">Uncharacterized protein</fullName>
    </submittedName>
</protein>
<evidence type="ECO:0000313" key="2">
    <source>
        <dbReference type="Proteomes" id="UP000054630"/>
    </source>
</evidence>
<keyword evidence="2" id="KW-1185">Reference proteome</keyword>
<evidence type="ECO:0000313" key="1">
    <source>
        <dbReference type="EMBL" id="KRX21328.1"/>
    </source>
</evidence>
<dbReference type="Proteomes" id="UP000054630">
    <property type="component" value="Unassembled WGS sequence"/>
</dbReference>
<organism evidence="1 2">
    <name type="scientific">Trichinella nelsoni</name>
    <dbReference type="NCBI Taxonomy" id="6336"/>
    <lineage>
        <taxon>Eukaryota</taxon>
        <taxon>Metazoa</taxon>
        <taxon>Ecdysozoa</taxon>
        <taxon>Nematoda</taxon>
        <taxon>Enoplea</taxon>
        <taxon>Dorylaimia</taxon>
        <taxon>Trichinellida</taxon>
        <taxon>Trichinellidae</taxon>
        <taxon>Trichinella</taxon>
    </lineage>
</organism>
<dbReference type="EMBL" id="JYDL01000040">
    <property type="protein sequence ID" value="KRX21328.1"/>
    <property type="molecule type" value="Genomic_DNA"/>
</dbReference>